<reference evidence="1" key="2">
    <citation type="journal article" date="2015" name="Fish Shellfish Immunol.">
        <title>Early steps in the European eel (Anguilla anguilla)-Vibrio vulnificus interaction in the gills: Role of the RtxA13 toxin.</title>
        <authorList>
            <person name="Callol A."/>
            <person name="Pajuelo D."/>
            <person name="Ebbesson L."/>
            <person name="Teles M."/>
            <person name="MacKenzie S."/>
            <person name="Amaro C."/>
        </authorList>
    </citation>
    <scope>NUCLEOTIDE SEQUENCE</scope>
</reference>
<protein>
    <submittedName>
        <fullName evidence="1">Uncharacterized protein</fullName>
    </submittedName>
</protein>
<name>A0A0E9WA60_ANGAN</name>
<dbReference type="AlphaFoldDB" id="A0A0E9WA60"/>
<reference evidence="1" key="1">
    <citation type="submission" date="2014-11" db="EMBL/GenBank/DDBJ databases">
        <authorList>
            <person name="Amaro Gonzalez C."/>
        </authorList>
    </citation>
    <scope>NUCLEOTIDE SEQUENCE</scope>
</reference>
<dbReference type="EMBL" id="GBXM01022214">
    <property type="protein sequence ID" value="JAH86363.1"/>
    <property type="molecule type" value="Transcribed_RNA"/>
</dbReference>
<evidence type="ECO:0000313" key="1">
    <source>
        <dbReference type="EMBL" id="JAH86363.1"/>
    </source>
</evidence>
<organism evidence="1">
    <name type="scientific">Anguilla anguilla</name>
    <name type="common">European freshwater eel</name>
    <name type="synonym">Muraena anguilla</name>
    <dbReference type="NCBI Taxonomy" id="7936"/>
    <lineage>
        <taxon>Eukaryota</taxon>
        <taxon>Metazoa</taxon>
        <taxon>Chordata</taxon>
        <taxon>Craniata</taxon>
        <taxon>Vertebrata</taxon>
        <taxon>Euteleostomi</taxon>
        <taxon>Actinopterygii</taxon>
        <taxon>Neopterygii</taxon>
        <taxon>Teleostei</taxon>
        <taxon>Anguilliformes</taxon>
        <taxon>Anguillidae</taxon>
        <taxon>Anguilla</taxon>
    </lineage>
</organism>
<accession>A0A0E9WA60</accession>
<sequence length="47" mass="5313">MNTSVMLEHVYSFKFIFGRLLCCIANSDKLSTEACWQASNISTSTTY</sequence>
<proteinExistence type="predicted"/>